<dbReference type="SUPFAM" id="SSF57667">
    <property type="entry name" value="beta-beta-alpha zinc fingers"/>
    <property type="match status" value="1"/>
</dbReference>
<dbReference type="InterPro" id="IPR044653">
    <property type="entry name" value="AZF1/2/3-like"/>
</dbReference>
<keyword evidence="6" id="KW-0804">Transcription</keyword>
<evidence type="ECO:0000256" key="6">
    <source>
        <dbReference type="ARBA" id="ARBA00023163"/>
    </source>
</evidence>
<keyword evidence="1" id="KW-0479">Metal-binding</keyword>
<feature type="region of interest" description="Disordered" evidence="8">
    <location>
        <begin position="131"/>
        <end position="167"/>
    </location>
</feature>
<evidence type="ECO:0000256" key="3">
    <source>
        <dbReference type="ARBA" id="ARBA00022771"/>
    </source>
</evidence>
<keyword evidence="3 7" id="KW-0863">Zinc-finger</keyword>
<evidence type="ECO:0000256" key="8">
    <source>
        <dbReference type="SAM" id="MobiDB-lite"/>
    </source>
</evidence>
<dbReference type="Proteomes" id="UP001604277">
    <property type="component" value="Unassembled WGS sequence"/>
</dbReference>
<comment type="caution">
    <text evidence="10">The sequence shown here is derived from an EMBL/GenBank/DDBJ whole genome shotgun (WGS) entry which is preliminary data.</text>
</comment>
<dbReference type="PANTHER" id="PTHR45988:SF92">
    <property type="entry name" value="C2H2 TYPE ZINC FINGER TRANSCRIPTION FACTOR FAMILY-RELATED"/>
    <property type="match status" value="1"/>
</dbReference>
<dbReference type="GO" id="GO:0008270">
    <property type="term" value="F:zinc ion binding"/>
    <property type="evidence" value="ECO:0007669"/>
    <property type="project" value="UniProtKB-KW"/>
</dbReference>
<dbReference type="PROSITE" id="PS50157">
    <property type="entry name" value="ZINC_FINGER_C2H2_2"/>
    <property type="match status" value="2"/>
</dbReference>
<dbReference type="GO" id="GO:0043565">
    <property type="term" value="F:sequence-specific DNA binding"/>
    <property type="evidence" value="ECO:0007669"/>
    <property type="project" value="UniProtKB-ARBA"/>
</dbReference>
<feature type="domain" description="C2H2-type" evidence="9">
    <location>
        <begin position="112"/>
        <end position="134"/>
    </location>
</feature>
<dbReference type="EMBL" id="JBFOLJ010000006">
    <property type="protein sequence ID" value="KAL2529579.1"/>
    <property type="molecule type" value="Genomic_DNA"/>
</dbReference>
<keyword evidence="4" id="KW-0862">Zinc</keyword>
<evidence type="ECO:0000256" key="1">
    <source>
        <dbReference type="ARBA" id="ARBA00022723"/>
    </source>
</evidence>
<dbReference type="InterPro" id="IPR013087">
    <property type="entry name" value="Znf_C2H2_type"/>
</dbReference>
<evidence type="ECO:0000256" key="5">
    <source>
        <dbReference type="ARBA" id="ARBA00023015"/>
    </source>
</evidence>
<gene>
    <name evidence="10" type="ORF">Fot_22180</name>
</gene>
<dbReference type="Pfam" id="PF13912">
    <property type="entry name" value="zf-C2H2_6"/>
    <property type="match status" value="2"/>
</dbReference>
<keyword evidence="5" id="KW-0805">Transcription regulation</keyword>
<keyword evidence="2" id="KW-0677">Repeat</keyword>
<dbReference type="InterPro" id="IPR036236">
    <property type="entry name" value="Znf_C2H2_sf"/>
</dbReference>
<dbReference type="AlphaFoldDB" id="A0ABD1UX02"/>
<dbReference type="Gene3D" id="3.30.160.60">
    <property type="entry name" value="Classic Zinc Finger"/>
    <property type="match status" value="1"/>
</dbReference>
<accession>A0ABD1UX02</accession>
<dbReference type="PROSITE" id="PS00028">
    <property type="entry name" value="ZINC_FINGER_C2H2_1"/>
    <property type="match status" value="2"/>
</dbReference>
<feature type="region of interest" description="Disordered" evidence="8">
    <location>
        <begin position="27"/>
        <end position="46"/>
    </location>
</feature>
<evidence type="ECO:0000313" key="11">
    <source>
        <dbReference type="Proteomes" id="UP001604277"/>
    </source>
</evidence>
<feature type="region of interest" description="Disordered" evidence="8">
    <location>
        <begin position="65"/>
        <end position="100"/>
    </location>
</feature>
<feature type="compositionally biased region" description="Low complexity" evidence="8">
    <location>
        <begin position="151"/>
        <end position="161"/>
    </location>
</feature>
<keyword evidence="11" id="KW-1185">Reference proteome</keyword>
<proteinExistence type="predicted"/>
<feature type="domain" description="C2H2-type" evidence="9">
    <location>
        <begin position="170"/>
        <end position="198"/>
    </location>
</feature>
<evidence type="ECO:0000256" key="2">
    <source>
        <dbReference type="ARBA" id="ARBA00022737"/>
    </source>
</evidence>
<organism evidence="10 11">
    <name type="scientific">Forsythia ovata</name>
    <dbReference type="NCBI Taxonomy" id="205694"/>
    <lineage>
        <taxon>Eukaryota</taxon>
        <taxon>Viridiplantae</taxon>
        <taxon>Streptophyta</taxon>
        <taxon>Embryophyta</taxon>
        <taxon>Tracheophyta</taxon>
        <taxon>Spermatophyta</taxon>
        <taxon>Magnoliopsida</taxon>
        <taxon>eudicotyledons</taxon>
        <taxon>Gunneridae</taxon>
        <taxon>Pentapetalae</taxon>
        <taxon>asterids</taxon>
        <taxon>lamiids</taxon>
        <taxon>Lamiales</taxon>
        <taxon>Oleaceae</taxon>
        <taxon>Forsythieae</taxon>
        <taxon>Forsythia</taxon>
    </lineage>
</organism>
<protein>
    <submittedName>
        <fullName evidence="10">Zinc finger protein ZAT10</fullName>
    </submittedName>
</protein>
<evidence type="ECO:0000256" key="4">
    <source>
        <dbReference type="ARBA" id="ARBA00022833"/>
    </source>
</evidence>
<feature type="region of interest" description="Disordered" evidence="8">
    <location>
        <begin position="242"/>
        <end position="261"/>
    </location>
</feature>
<reference evidence="11" key="1">
    <citation type="submission" date="2024-07" db="EMBL/GenBank/DDBJ databases">
        <title>Two chromosome-level genome assemblies of Korean endemic species Abeliophyllum distichum and Forsythia ovata (Oleaceae).</title>
        <authorList>
            <person name="Jang H."/>
        </authorList>
    </citation>
    <scope>NUCLEOTIDE SEQUENCE [LARGE SCALE GENOMIC DNA]</scope>
</reference>
<dbReference type="SMART" id="SM00355">
    <property type="entry name" value="ZnF_C2H2"/>
    <property type="match status" value="2"/>
</dbReference>
<evidence type="ECO:0000313" key="10">
    <source>
        <dbReference type="EMBL" id="KAL2529579.1"/>
    </source>
</evidence>
<sequence length="266" mass="28202">MALEAMNSPTTPNPAFQFDNATLRYLEPWTKGKRSKRSRSVESHEKPTEEEYLALCLIMLARSGGGGSTSNKPATTANTAAVPQKTHLEQKQTRLLPPPAVMTSDDSTKLLYKCSVCNKAFGSYQALGGHKASHRKLNGGNGPSGGDEHSTTTSSSATTTSGGNRSGRVHECSICHKCFPTGQALGGHKRCHYEGGAPSNNGGAGSSSVVMSSEGVGSTVTHRDFDLNKPALQEFWPGFGSGEDEVESPHPAKKSRLSLPAKLEMI</sequence>
<dbReference type="PANTHER" id="PTHR45988">
    <property type="entry name" value="C2H2 TYPE ZINC FINGER TRANSCRIPTION FACTOR FAMILY-RELATED"/>
    <property type="match status" value="1"/>
</dbReference>
<feature type="compositionally biased region" description="Polar residues" evidence="8">
    <location>
        <begin position="69"/>
        <end position="81"/>
    </location>
</feature>
<name>A0ABD1UX02_9LAMI</name>
<evidence type="ECO:0000256" key="7">
    <source>
        <dbReference type="PROSITE-ProRule" id="PRU00042"/>
    </source>
</evidence>
<evidence type="ECO:0000259" key="9">
    <source>
        <dbReference type="PROSITE" id="PS50157"/>
    </source>
</evidence>